<dbReference type="AlphaFoldDB" id="D1BX89"/>
<reference evidence="4 5" key="2">
    <citation type="journal article" date="2010" name="Stand. Genomic Sci.">
        <title>Complete genome sequence of Xylanimonas cellulosilytica type strain (XIL07).</title>
        <authorList>
            <person name="Foster B."/>
            <person name="Pukall R."/>
            <person name="Abt B."/>
            <person name="Nolan M."/>
            <person name="Glavina Del Rio T."/>
            <person name="Chen F."/>
            <person name="Lucas S."/>
            <person name="Tice H."/>
            <person name="Pitluck S."/>
            <person name="Cheng J.-F."/>
            <person name="Chertkov O."/>
            <person name="Brettin T."/>
            <person name="Han C."/>
            <person name="Detter J.C."/>
            <person name="Bruce D."/>
            <person name="Goodwin L."/>
            <person name="Ivanova N."/>
            <person name="Mavromatis K."/>
            <person name="Pati A."/>
            <person name="Mikhailova N."/>
            <person name="Chen A."/>
            <person name="Palaniappan K."/>
            <person name="Land M."/>
            <person name="Hauser L."/>
            <person name="Chang Y.-J."/>
            <person name="Jeffries C.D."/>
            <person name="Chain P."/>
            <person name="Rohde M."/>
            <person name="Goeker M."/>
            <person name="Bristow J."/>
            <person name="Eisen J.A."/>
            <person name="Markowitz V."/>
            <person name="Hugenholtz P."/>
            <person name="Kyrpides N.C."/>
            <person name="Klenk H.-P."/>
            <person name="Lapidus A."/>
        </authorList>
    </citation>
    <scope>NUCLEOTIDE SEQUENCE [LARGE SCALE GENOMIC DNA]</scope>
    <source>
        <strain evidence="5">DSM 15894 / CECT 5975 / LMG 20990 / XIL07</strain>
    </source>
</reference>
<evidence type="ECO:0000256" key="2">
    <source>
        <dbReference type="SAM" id="Phobius"/>
    </source>
</evidence>
<feature type="compositionally biased region" description="Low complexity" evidence="1">
    <location>
        <begin position="224"/>
        <end position="240"/>
    </location>
</feature>
<organism evidence="4 5">
    <name type="scientific">Xylanimonas cellulosilytica (strain DSM 15894 / JCM 12276 / CECT 5975 / KCTC 9989 / LMG 20990 / NBRC 107835 / XIL07)</name>
    <dbReference type="NCBI Taxonomy" id="446471"/>
    <lineage>
        <taxon>Bacteria</taxon>
        <taxon>Bacillati</taxon>
        <taxon>Actinomycetota</taxon>
        <taxon>Actinomycetes</taxon>
        <taxon>Micrococcales</taxon>
        <taxon>Promicromonosporaceae</taxon>
        <taxon>Xylanimonas</taxon>
    </lineage>
</organism>
<keyword evidence="2" id="KW-1133">Transmembrane helix</keyword>
<dbReference type="STRING" id="446471.Xcel_2643"/>
<accession>D1BX89</accession>
<proteinExistence type="predicted"/>
<dbReference type="RefSeq" id="WP_012879399.1">
    <property type="nucleotide sequence ID" value="NC_013530.1"/>
</dbReference>
<gene>
    <name evidence="4" type="ordered locus">Xcel_2643</name>
</gene>
<protein>
    <recommendedName>
        <fullName evidence="3">Rhodanese domain-containing protein</fullName>
    </recommendedName>
</protein>
<dbReference type="PROSITE" id="PS50206">
    <property type="entry name" value="RHODANESE_3"/>
    <property type="match status" value="1"/>
</dbReference>
<evidence type="ECO:0000313" key="4">
    <source>
        <dbReference type="EMBL" id="ACZ31657.1"/>
    </source>
</evidence>
<dbReference type="HOGENOM" id="CLU_860388_0_0_11"/>
<evidence type="ECO:0000259" key="3">
    <source>
        <dbReference type="PROSITE" id="PS50206"/>
    </source>
</evidence>
<keyword evidence="5" id="KW-1185">Reference proteome</keyword>
<name>D1BX89_XYLCX</name>
<sequence length="323" mass="33306">MRTSLVPGASPLRRSVRIVAVAVLGAGLVLTGSSAYACDAPGFKSFDGKQYGADEVRHADGGKRGWSREVYEVDKGVCPTAEKTQGHRATEHKAGWRGATTIAVKAPRGEVIESYCIETEDGEARVVVLDGDEQVEEVTAAYSDRKGGDKKIKRVVACSKKKGSHTKPSPSPSPTETATPEPSASPVAEVPPVEPSSTPTSSETPTPAESPSENPSTPDPTPSEEPAATESPEPSPSESAVALVVAEPQDGGTPTPEAARLAATDEVADAATDDATEAADRVQDAGRLAFTGAEVTGVFVAAVVLIALGTLAIQASRRRAAGR</sequence>
<dbReference type="InterPro" id="IPR001763">
    <property type="entry name" value="Rhodanese-like_dom"/>
</dbReference>
<feature type="region of interest" description="Disordered" evidence="1">
    <location>
        <begin position="158"/>
        <end position="240"/>
    </location>
</feature>
<dbReference type="EMBL" id="CP001821">
    <property type="protein sequence ID" value="ACZ31657.1"/>
    <property type="molecule type" value="Genomic_DNA"/>
</dbReference>
<evidence type="ECO:0000256" key="1">
    <source>
        <dbReference type="SAM" id="MobiDB-lite"/>
    </source>
</evidence>
<keyword evidence="2" id="KW-0472">Membrane</keyword>
<dbReference type="Proteomes" id="UP000002255">
    <property type="component" value="Chromosome"/>
</dbReference>
<feature type="compositionally biased region" description="Low complexity" evidence="1">
    <location>
        <begin position="174"/>
        <end position="216"/>
    </location>
</feature>
<keyword evidence="2" id="KW-0812">Transmembrane</keyword>
<evidence type="ECO:0000313" key="5">
    <source>
        <dbReference type="Proteomes" id="UP000002255"/>
    </source>
</evidence>
<feature type="transmembrane region" description="Helical" evidence="2">
    <location>
        <begin position="295"/>
        <end position="313"/>
    </location>
</feature>
<reference evidence="5" key="1">
    <citation type="submission" date="2009-11" db="EMBL/GenBank/DDBJ databases">
        <title>The complete chromosome of Xylanimonas cellulosilytica DSM 15894.</title>
        <authorList>
            <consortium name="US DOE Joint Genome Institute (JGI-PGF)"/>
            <person name="Lucas S."/>
            <person name="Copeland A."/>
            <person name="Lapidus A."/>
            <person name="Glavina del Rio T."/>
            <person name="Dalin E."/>
            <person name="Tice H."/>
            <person name="Bruce D."/>
            <person name="Goodwin L."/>
            <person name="Pitluck S."/>
            <person name="Kyrpides N."/>
            <person name="Mavromatis K."/>
            <person name="Ivanova N."/>
            <person name="Mikhailova N."/>
            <person name="Foster B."/>
            <person name="Clum A."/>
            <person name="Brettin T."/>
            <person name="Detter J.C."/>
            <person name="Han C."/>
            <person name="Larimer F."/>
            <person name="Land M."/>
            <person name="Hauser L."/>
            <person name="Markowitz V."/>
            <person name="Cheng J.F."/>
            <person name="Hugenholtz P."/>
            <person name="Woyke T."/>
            <person name="Wu D."/>
            <person name="Gehrich-Schroeter G."/>
            <person name="Schneider S."/>
            <person name="Pukall S.R."/>
            <person name="Klenk H.P."/>
            <person name="Eisen J.A."/>
        </authorList>
    </citation>
    <scope>NUCLEOTIDE SEQUENCE [LARGE SCALE GENOMIC DNA]</scope>
    <source>
        <strain evidence="5">DSM 15894 / CECT 5975 / LMG 20990 / XIL07</strain>
    </source>
</reference>
<dbReference type="KEGG" id="xce:Xcel_2643"/>
<feature type="domain" description="Rhodanese" evidence="3">
    <location>
        <begin position="49"/>
        <end position="75"/>
    </location>
</feature>